<keyword evidence="2" id="KW-0813">Transport</keyword>
<evidence type="ECO:0000256" key="2">
    <source>
        <dbReference type="ARBA" id="ARBA00022448"/>
    </source>
</evidence>
<dbReference type="EMBL" id="JAUSVX010000035">
    <property type="protein sequence ID" value="MDQ0475387.1"/>
    <property type="molecule type" value="Genomic_DNA"/>
</dbReference>
<dbReference type="InterPro" id="IPR050107">
    <property type="entry name" value="ABC_carbohydrate_import_ATPase"/>
</dbReference>
<keyword evidence="5" id="KW-0547">Nucleotide-binding</keyword>
<evidence type="ECO:0000256" key="3">
    <source>
        <dbReference type="ARBA" id="ARBA00022597"/>
    </source>
</evidence>
<protein>
    <submittedName>
        <fullName evidence="8">ABC-type sugar transport system ATPase subunit</fullName>
    </submittedName>
</protein>
<dbReference type="PROSITE" id="PS50893">
    <property type="entry name" value="ABC_TRANSPORTER_2"/>
    <property type="match status" value="2"/>
</dbReference>
<dbReference type="Pfam" id="PF00005">
    <property type="entry name" value="ABC_tran"/>
    <property type="match status" value="2"/>
</dbReference>
<keyword evidence="3 8" id="KW-0762">Sugar transport</keyword>
<accession>A0ABU0JM65</accession>
<dbReference type="SUPFAM" id="SSF52540">
    <property type="entry name" value="P-loop containing nucleoside triphosphate hydrolases"/>
    <property type="match status" value="2"/>
</dbReference>
<evidence type="ECO:0000256" key="6">
    <source>
        <dbReference type="ARBA" id="ARBA00022840"/>
    </source>
</evidence>
<organism evidence="8 9">
    <name type="scientific">Labrys wisconsinensis</name>
    <dbReference type="NCBI Taxonomy" id="425677"/>
    <lineage>
        <taxon>Bacteria</taxon>
        <taxon>Pseudomonadati</taxon>
        <taxon>Pseudomonadota</taxon>
        <taxon>Alphaproteobacteria</taxon>
        <taxon>Hyphomicrobiales</taxon>
        <taxon>Xanthobacteraceae</taxon>
        <taxon>Labrys</taxon>
    </lineage>
</organism>
<dbReference type="CDD" id="cd03216">
    <property type="entry name" value="ABC_Carb_Monos_I"/>
    <property type="match status" value="1"/>
</dbReference>
<dbReference type="CDD" id="cd03215">
    <property type="entry name" value="ABC_Carb_Monos_II"/>
    <property type="match status" value="1"/>
</dbReference>
<dbReference type="InterPro" id="IPR027417">
    <property type="entry name" value="P-loop_NTPase"/>
</dbReference>
<feature type="domain" description="ABC transporter" evidence="7">
    <location>
        <begin position="21"/>
        <end position="255"/>
    </location>
</feature>
<proteinExistence type="inferred from homology"/>
<name>A0ABU0JM65_9HYPH</name>
<keyword evidence="9" id="KW-1185">Reference proteome</keyword>
<dbReference type="PROSITE" id="PS00211">
    <property type="entry name" value="ABC_TRANSPORTER_1"/>
    <property type="match status" value="1"/>
</dbReference>
<gene>
    <name evidence="8" type="ORF">QO011_008430</name>
</gene>
<evidence type="ECO:0000256" key="5">
    <source>
        <dbReference type="ARBA" id="ARBA00022741"/>
    </source>
</evidence>
<reference evidence="8 9" key="1">
    <citation type="submission" date="2023-07" db="EMBL/GenBank/DDBJ databases">
        <title>Genomic Encyclopedia of Type Strains, Phase IV (KMG-IV): sequencing the most valuable type-strain genomes for metagenomic binning, comparative biology and taxonomic classification.</title>
        <authorList>
            <person name="Goeker M."/>
        </authorList>
    </citation>
    <scope>NUCLEOTIDE SEQUENCE [LARGE SCALE GENOMIC DNA]</scope>
    <source>
        <strain evidence="8 9">DSM 19619</strain>
    </source>
</reference>
<evidence type="ECO:0000313" key="8">
    <source>
        <dbReference type="EMBL" id="MDQ0475387.1"/>
    </source>
</evidence>
<comment type="similarity">
    <text evidence="1">Belongs to the ABC transporter superfamily.</text>
</comment>
<dbReference type="SMART" id="SM00382">
    <property type="entry name" value="AAA"/>
    <property type="match status" value="2"/>
</dbReference>
<evidence type="ECO:0000256" key="1">
    <source>
        <dbReference type="ARBA" id="ARBA00005417"/>
    </source>
</evidence>
<comment type="caution">
    <text evidence="8">The sequence shown here is derived from an EMBL/GenBank/DDBJ whole genome shotgun (WGS) entry which is preliminary data.</text>
</comment>
<evidence type="ECO:0000256" key="4">
    <source>
        <dbReference type="ARBA" id="ARBA00022737"/>
    </source>
</evidence>
<evidence type="ECO:0000259" key="7">
    <source>
        <dbReference type="PROSITE" id="PS50893"/>
    </source>
</evidence>
<dbReference type="PANTHER" id="PTHR43790:SF9">
    <property type="entry name" value="GALACTOFURANOSE TRANSPORTER ATP-BINDING PROTEIN YTFR"/>
    <property type="match status" value="1"/>
</dbReference>
<evidence type="ECO:0000313" key="9">
    <source>
        <dbReference type="Proteomes" id="UP001242480"/>
    </source>
</evidence>
<sequence length="507" mass="53524">MPDSTEQARSAGRNAAGAPVLVARGITKSFPGVLALADVDFEVRPGEVNALLGENGAGKSTLIKLMAGFHAPDGGELTVEGIPLAANPAAAHRAGVATIHQDHHLVPNMTVAENIVLGRWPTRLGLIAVDALRERAAAALALVAPHIAPNTLARRLSPADGQLVEIARALAEDSRILIMDEPTTSLSPPEIDRLFEIVRDLKAKGLGIVFVSHWLEEVFRIADRITVLRDGRLVGSRPAAELDHDAVIRMMVGRQVRETVAAPRPIGDVVLEVSGLTRRGVLSDIDFQVRAGEIVGLSGLVGAGRSELAACIFGIDSYEQGSVRIGGRPVRPRDPQAAIAAGIGLVPEDRRAQALISLLSVSTNITIGLLDRISPAGLLSFAAEKAIVAREAKALAIKMPSAKVRVSTLSGGNQQKVVLARWLARRPRLLILDEPTKGVDVGAKAEISELVLRLAGEGMAILLISSELPEILALSDRVLVMRAGRLVGDMPRAEATSEAIMSRATSG</sequence>
<feature type="domain" description="ABC transporter" evidence="7">
    <location>
        <begin position="264"/>
        <end position="504"/>
    </location>
</feature>
<dbReference type="InterPro" id="IPR003593">
    <property type="entry name" value="AAA+_ATPase"/>
</dbReference>
<dbReference type="RefSeq" id="WP_307286559.1">
    <property type="nucleotide sequence ID" value="NZ_JAUSVX010000035.1"/>
</dbReference>
<keyword evidence="4" id="KW-0677">Repeat</keyword>
<dbReference type="InterPro" id="IPR017871">
    <property type="entry name" value="ABC_transporter-like_CS"/>
</dbReference>
<dbReference type="Gene3D" id="3.40.50.300">
    <property type="entry name" value="P-loop containing nucleotide triphosphate hydrolases"/>
    <property type="match status" value="2"/>
</dbReference>
<dbReference type="PANTHER" id="PTHR43790">
    <property type="entry name" value="CARBOHYDRATE TRANSPORT ATP-BINDING PROTEIN MG119-RELATED"/>
    <property type="match status" value="1"/>
</dbReference>
<dbReference type="InterPro" id="IPR003439">
    <property type="entry name" value="ABC_transporter-like_ATP-bd"/>
</dbReference>
<keyword evidence="6" id="KW-0067">ATP-binding</keyword>
<dbReference type="Proteomes" id="UP001242480">
    <property type="component" value="Unassembled WGS sequence"/>
</dbReference>